<protein>
    <submittedName>
        <fullName evidence="1">Uncharacterized protein</fullName>
    </submittedName>
</protein>
<reference evidence="1" key="1">
    <citation type="submission" date="2018-02" db="EMBL/GenBank/DDBJ databases">
        <title>Rhizophora mucronata_Transcriptome.</title>
        <authorList>
            <person name="Meera S.P."/>
            <person name="Sreeshan A."/>
            <person name="Augustine A."/>
        </authorList>
    </citation>
    <scope>NUCLEOTIDE SEQUENCE</scope>
    <source>
        <tissue evidence="1">Leaf</tissue>
    </source>
</reference>
<organism evidence="1">
    <name type="scientific">Rhizophora mucronata</name>
    <name type="common">Asiatic mangrove</name>
    <dbReference type="NCBI Taxonomy" id="61149"/>
    <lineage>
        <taxon>Eukaryota</taxon>
        <taxon>Viridiplantae</taxon>
        <taxon>Streptophyta</taxon>
        <taxon>Embryophyta</taxon>
        <taxon>Tracheophyta</taxon>
        <taxon>Spermatophyta</taxon>
        <taxon>Magnoliopsida</taxon>
        <taxon>eudicotyledons</taxon>
        <taxon>Gunneridae</taxon>
        <taxon>Pentapetalae</taxon>
        <taxon>rosids</taxon>
        <taxon>fabids</taxon>
        <taxon>Malpighiales</taxon>
        <taxon>Rhizophoraceae</taxon>
        <taxon>Rhizophora</taxon>
    </lineage>
</organism>
<accession>A0A2P2NA54</accession>
<dbReference type="EMBL" id="GGEC01058842">
    <property type="protein sequence ID" value="MBX39326.1"/>
    <property type="molecule type" value="Transcribed_RNA"/>
</dbReference>
<sequence length="32" mass="3867">MFVKLLIDYKRCYELDHIAPIWKKSLCLLTLV</sequence>
<dbReference type="AlphaFoldDB" id="A0A2P2NA54"/>
<proteinExistence type="predicted"/>
<name>A0A2P2NA54_RHIMU</name>
<evidence type="ECO:0000313" key="1">
    <source>
        <dbReference type="EMBL" id="MBX39326.1"/>
    </source>
</evidence>